<dbReference type="RefSeq" id="WP_069725850.1">
    <property type="nucleotide sequence ID" value="NZ_MDCO01000006.1"/>
</dbReference>
<reference evidence="1 2" key="1">
    <citation type="submission" date="2016-08" db="EMBL/GenBank/DDBJ databases">
        <title>Characterization and recognition of Brachyspira hampsonii sp. nov., a novel intestinal spirochete that is pathogenic to pigs.</title>
        <authorList>
            <person name="Mirajkar N."/>
            <person name="La T."/>
            <person name="Phillips N."/>
            <person name="Hampson D."/>
            <person name="Gebhart C."/>
        </authorList>
    </citation>
    <scope>NUCLEOTIDE SEQUENCE [LARGE SCALE GENOMIC DNA]</scope>
    <source>
        <strain evidence="1 2">P280/1</strain>
    </source>
</reference>
<comment type="caution">
    <text evidence="1">The sequence shown here is derived from an EMBL/GenBank/DDBJ whole genome shotgun (WGS) entry which is preliminary data.</text>
</comment>
<gene>
    <name evidence="1" type="ORF">BFL38_13415</name>
</gene>
<dbReference type="Proteomes" id="UP000095247">
    <property type="component" value="Unassembled WGS sequence"/>
</dbReference>
<protein>
    <submittedName>
        <fullName evidence="1">Uncharacterized protein</fullName>
    </submittedName>
</protein>
<evidence type="ECO:0000313" key="2">
    <source>
        <dbReference type="Proteomes" id="UP000095247"/>
    </source>
</evidence>
<dbReference type="EMBL" id="MDCO01000006">
    <property type="protein sequence ID" value="OEJ15296.1"/>
    <property type="molecule type" value="Genomic_DNA"/>
</dbReference>
<sequence>MNNTLEIVLNNQAQVTSIKCNGSESLSLDQPITIKEGADYTGTTIATFVCYESIMRPDGIIMIFPVIYKIYFKSATDASQGAILKSQLGRIYP</sequence>
<name>A0A1E5NGP4_9SPIR</name>
<evidence type="ECO:0000313" key="1">
    <source>
        <dbReference type="EMBL" id="OEJ15296.1"/>
    </source>
</evidence>
<organism evidence="1 2">
    <name type="scientific">Brachyspira hampsonii</name>
    <dbReference type="NCBI Taxonomy" id="1287055"/>
    <lineage>
        <taxon>Bacteria</taxon>
        <taxon>Pseudomonadati</taxon>
        <taxon>Spirochaetota</taxon>
        <taxon>Spirochaetia</taxon>
        <taxon>Brachyspirales</taxon>
        <taxon>Brachyspiraceae</taxon>
        <taxon>Brachyspira</taxon>
    </lineage>
</organism>
<proteinExistence type="predicted"/>
<accession>A0A1E5NGP4</accession>
<dbReference type="AlphaFoldDB" id="A0A1E5NGP4"/>